<reference evidence="6 7" key="1">
    <citation type="submission" date="2015-07" db="EMBL/GenBank/DDBJ databases">
        <title>Genome sequence of Ornatilinea apprima DSM 23815.</title>
        <authorList>
            <person name="Hemp J."/>
            <person name="Ward L.M."/>
            <person name="Pace L.A."/>
            <person name="Fischer W.W."/>
        </authorList>
    </citation>
    <scope>NUCLEOTIDE SEQUENCE [LARGE SCALE GENOMIC DNA]</scope>
    <source>
        <strain evidence="6 7">P3M-1</strain>
    </source>
</reference>
<organism evidence="6 7">
    <name type="scientific">Ornatilinea apprima</name>
    <dbReference type="NCBI Taxonomy" id="1134406"/>
    <lineage>
        <taxon>Bacteria</taxon>
        <taxon>Bacillati</taxon>
        <taxon>Chloroflexota</taxon>
        <taxon>Anaerolineae</taxon>
        <taxon>Anaerolineales</taxon>
        <taxon>Anaerolineaceae</taxon>
        <taxon>Ornatilinea</taxon>
    </lineage>
</organism>
<dbReference type="PROSITE" id="PS01081">
    <property type="entry name" value="HTH_TETR_1"/>
    <property type="match status" value="1"/>
</dbReference>
<name>A0A0P6XBX7_9CHLR</name>
<evidence type="ECO:0000256" key="3">
    <source>
        <dbReference type="ARBA" id="ARBA00023163"/>
    </source>
</evidence>
<dbReference type="SUPFAM" id="SSF48498">
    <property type="entry name" value="Tetracyclin repressor-like, C-terminal domain"/>
    <property type="match status" value="1"/>
</dbReference>
<evidence type="ECO:0000313" key="6">
    <source>
        <dbReference type="EMBL" id="KPL77292.1"/>
    </source>
</evidence>
<dbReference type="PANTHER" id="PTHR47506">
    <property type="entry name" value="TRANSCRIPTIONAL REGULATORY PROTEIN"/>
    <property type="match status" value="1"/>
</dbReference>
<keyword evidence="1" id="KW-0805">Transcription regulation</keyword>
<accession>A0A0P6XBX7</accession>
<feature type="domain" description="HTH tetR-type" evidence="5">
    <location>
        <begin position="11"/>
        <end position="71"/>
    </location>
</feature>
<dbReference type="RefSeq" id="WP_075062693.1">
    <property type="nucleotide sequence ID" value="NZ_LGCL01000023.1"/>
</dbReference>
<dbReference type="InterPro" id="IPR036271">
    <property type="entry name" value="Tet_transcr_reg_TetR-rel_C_sf"/>
</dbReference>
<protein>
    <recommendedName>
        <fullName evidence="5">HTH tetR-type domain-containing protein</fullName>
    </recommendedName>
</protein>
<keyword evidence="7" id="KW-1185">Reference proteome</keyword>
<dbReference type="InterPro" id="IPR023772">
    <property type="entry name" value="DNA-bd_HTH_TetR-type_CS"/>
</dbReference>
<evidence type="ECO:0000313" key="7">
    <source>
        <dbReference type="Proteomes" id="UP000050417"/>
    </source>
</evidence>
<dbReference type="InterPro" id="IPR009057">
    <property type="entry name" value="Homeodomain-like_sf"/>
</dbReference>
<dbReference type="Proteomes" id="UP000050417">
    <property type="component" value="Unassembled WGS sequence"/>
</dbReference>
<keyword evidence="2 4" id="KW-0238">DNA-binding</keyword>
<proteinExistence type="predicted"/>
<dbReference type="EMBL" id="LGCL01000023">
    <property type="protein sequence ID" value="KPL77292.1"/>
    <property type="molecule type" value="Genomic_DNA"/>
</dbReference>
<evidence type="ECO:0000256" key="1">
    <source>
        <dbReference type="ARBA" id="ARBA00023015"/>
    </source>
</evidence>
<dbReference type="STRING" id="1134406.ADN00_09160"/>
<dbReference type="InterPro" id="IPR049149">
    <property type="entry name" value="TetR/AcrR_C"/>
</dbReference>
<feature type="DNA-binding region" description="H-T-H motif" evidence="4">
    <location>
        <begin position="34"/>
        <end position="53"/>
    </location>
</feature>
<evidence type="ECO:0000256" key="2">
    <source>
        <dbReference type="ARBA" id="ARBA00023125"/>
    </source>
</evidence>
<evidence type="ECO:0000259" key="5">
    <source>
        <dbReference type="PROSITE" id="PS50977"/>
    </source>
</evidence>
<dbReference type="SUPFAM" id="SSF46689">
    <property type="entry name" value="Homeodomain-like"/>
    <property type="match status" value="1"/>
</dbReference>
<dbReference type="OrthoDB" id="9814200at2"/>
<sequence>MPRVIKPEEHQQKHDEILDVAQRLVYTIGYEQMSIQNIIQELGISKGAFYHYFDSKQALLEAMVDRIMAEMEKFLIPIVNDPQIPALEKIERFFDSAARWKSARKEFLTSLLKTWYADENAIVRQKLTAASTRWLTPFLVQIFNQGVDEGVFDIEFCDQTARACITIMTSLGEDIAAGLLNMRPDDTLERQMEALKAMEKSILAYRVAIERVLGAPRDSITLFNLDLLREWVLTVDPPSASTIPSID</sequence>
<dbReference type="PRINTS" id="PR00455">
    <property type="entry name" value="HTHTETR"/>
</dbReference>
<dbReference type="Pfam" id="PF00440">
    <property type="entry name" value="TetR_N"/>
    <property type="match status" value="1"/>
</dbReference>
<dbReference type="PROSITE" id="PS50977">
    <property type="entry name" value="HTH_TETR_2"/>
    <property type="match status" value="1"/>
</dbReference>
<dbReference type="Gene3D" id="1.10.357.10">
    <property type="entry name" value="Tetracycline Repressor, domain 2"/>
    <property type="match status" value="1"/>
</dbReference>
<gene>
    <name evidence="6" type="ORF">ADN00_09160</name>
</gene>
<keyword evidence="3" id="KW-0804">Transcription</keyword>
<dbReference type="Pfam" id="PF21303">
    <property type="entry name" value="TetR_C_39"/>
    <property type="match status" value="1"/>
</dbReference>
<dbReference type="PANTHER" id="PTHR47506:SF1">
    <property type="entry name" value="HTH-TYPE TRANSCRIPTIONAL REGULATOR YJDC"/>
    <property type="match status" value="1"/>
</dbReference>
<dbReference type="AlphaFoldDB" id="A0A0P6XBX7"/>
<comment type="caution">
    <text evidence="6">The sequence shown here is derived from an EMBL/GenBank/DDBJ whole genome shotgun (WGS) entry which is preliminary data.</text>
</comment>
<dbReference type="InterPro" id="IPR001647">
    <property type="entry name" value="HTH_TetR"/>
</dbReference>
<dbReference type="GO" id="GO:0003677">
    <property type="term" value="F:DNA binding"/>
    <property type="evidence" value="ECO:0007669"/>
    <property type="project" value="UniProtKB-UniRule"/>
</dbReference>
<evidence type="ECO:0000256" key="4">
    <source>
        <dbReference type="PROSITE-ProRule" id="PRU00335"/>
    </source>
</evidence>